<dbReference type="HOGENOM" id="CLU_2193147_0_0_0"/>
<sequence length="108" mass="12627">MHKNSIPDKIISFLTEYPGRSNREIAQGIAVNENNIRGELYKLKKKGFIFGCAKDGWYTDEDLRNQLQRKKEIATDVLEECYALFKNCENEKNKIQLARIITDLLKKF</sequence>
<dbReference type="RefSeq" id="WP_008802165.1">
    <property type="nucleotide sequence ID" value="NZ_GG657974.1"/>
</dbReference>
<name>E5BHY1_9FUSO</name>
<dbReference type="EMBL" id="GG657974">
    <property type="protein sequence ID" value="EFS22104.1"/>
    <property type="molecule type" value="Genomic_DNA"/>
</dbReference>
<evidence type="ECO:0000313" key="1">
    <source>
        <dbReference type="EMBL" id="EFS22104.1"/>
    </source>
</evidence>
<protein>
    <submittedName>
        <fullName evidence="1">Uncharacterized protein</fullName>
    </submittedName>
</protein>
<keyword evidence="2" id="KW-1185">Reference proteome</keyword>
<evidence type="ECO:0000313" key="2">
    <source>
        <dbReference type="Proteomes" id="UP000002975"/>
    </source>
</evidence>
<proteinExistence type="predicted"/>
<dbReference type="InterPro" id="IPR036390">
    <property type="entry name" value="WH_DNA-bd_sf"/>
</dbReference>
<dbReference type="BioCyc" id="FSP469605-HMP:GTSP-1644-MONOMER"/>
<dbReference type="AlphaFoldDB" id="E5BHY1"/>
<accession>E5BHY1</accession>
<dbReference type="InterPro" id="IPR036388">
    <property type="entry name" value="WH-like_DNA-bd_sf"/>
</dbReference>
<dbReference type="Gene3D" id="1.10.10.10">
    <property type="entry name" value="Winged helix-like DNA-binding domain superfamily/Winged helix DNA-binding domain"/>
    <property type="match status" value="1"/>
</dbReference>
<dbReference type="SUPFAM" id="SSF46785">
    <property type="entry name" value="Winged helix' DNA-binding domain"/>
    <property type="match status" value="1"/>
</dbReference>
<reference evidence="1 2" key="1">
    <citation type="submission" date="2009-02" db="EMBL/GenBank/DDBJ databases">
        <title>The Genome Sequence of Fusobacterium sp. 3_1_5R.</title>
        <authorList>
            <consortium name="The Broad Institute Genome Sequencing Platform"/>
            <person name="Ward D."/>
            <person name="Young S.K."/>
            <person name="Kodira C.D."/>
            <person name="Zeng Q."/>
            <person name="Koehrsen M."/>
            <person name="Alvarado L."/>
            <person name="Berlin A."/>
            <person name="Borenstein D."/>
            <person name="Chen Z."/>
            <person name="Engels R."/>
            <person name="Freedman E."/>
            <person name="Gellesch M."/>
            <person name="Goldberg J."/>
            <person name="Griggs A."/>
            <person name="Gujja S."/>
            <person name="Heiman D."/>
            <person name="Hepburn T."/>
            <person name="Howarth C."/>
            <person name="Jen D."/>
            <person name="Larson L."/>
            <person name="Lewis B."/>
            <person name="Mehta T."/>
            <person name="Park D."/>
            <person name="Pearson M."/>
            <person name="Roberts A."/>
            <person name="Saif S."/>
            <person name="Shea T."/>
            <person name="Shenoy N."/>
            <person name="Sisk P."/>
            <person name="Stolte C."/>
            <person name="Sykes S."/>
            <person name="Walk T."/>
            <person name="White J."/>
            <person name="Yandava C."/>
            <person name="Allen-Vercoe E."/>
            <person name="Strauss J."/>
            <person name="Ambrose C."/>
            <person name="Lander E."/>
            <person name="Nusbaum C."/>
            <person name="Galagan J."/>
            <person name="Birren B."/>
        </authorList>
    </citation>
    <scope>NUCLEOTIDE SEQUENCE [LARGE SCALE GENOMIC DNA]</scope>
    <source>
        <strain evidence="1 2">3_1_5R</strain>
    </source>
</reference>
<organism evidence="1 2">
    <name type="scientific">Fusobacterium gonidiaformans 3-1-5R</name>
    <dbReference type="NCBI Taxonomy" id="469605"/>
    <lineage>
        <taxon>Bacteria</taxon>
        <taxon>Fusobacteriati</taxon>
        <taxon>Fusobacteriota</taxon>
        <taxon>Fusobacteriia</taxon>
        <taxon>Fusobacteriales</taxon>
        <taxon>Fusobacteriaceae</taxon>
        <taxon>Fusobacterium</taxon>
    </lineage>
</organism>
<dbReference type="Proteomes" id="UP000002975">
    <property type="component" value="Unassembled WGS sequence"/>
</dbReference>
<gene>
    <name evidence="1" type="ORF">FSBG_01601</name>
</gene>